<dbReference type="InterPro" id="IPR050625">
    <property type="entry name" value="ParA/MinD_ATPase"/>
</dbReference>
<evidence type="ECO:0000313" key="3">
    <source>
        <dbReference type="EMBL" id="AUX07845.1"/>
    </source>
</evidence>
<dbReference type="EMBL" id="CP025066">
    <property type="protein sequence ID" value="AUX07845.1"/>
    <property type="molecule type" value="Genomic_DNA"/>
</dbReference>
<name>A0A343TFH3_9EURY</name>
<dbReference type="SUPFAM" id="SSF52540">
    <property type="entry name" value="P-loop containing nucleoside triphosphate hydrolases"/>
    <property type="match status" value="1"/>
</dbReference>
<gene>
    <name evidence="3" type="primary">minD3</name>
    <name evidence="3" type="ORF">AArcSl_0190</name>
</gene>
<dbReference type="GO" id="GO:0051782">
    <property type="term" value="P:negative regulation of cell division"/>
    <property type="evidence" value="ECO:0007669"/>
    <property type="project" value="TreeGrafter"/>
</dbReference>
<dbReference type="PANTHER" id="PTHR43384:SF10">
    <property type="entry name" value="ATPASE INVOLVED IN CHROMOSOME PARTITIONING, PARA_MIND FAMILY"/>
    <property type="match status" value="1"/>
</dbReference>
<dbReference type="PANTHER" id="PTHR43384">
    <property type="entry name" value="SEPTUM SITE-DETERMINING PROTEIN MIND HOMOLOG, CHLOROPLASTIC-RELATED"/>
    <property type="match status" value="1"/>
</dbReference>
<accession>A0A343TFH3</accession>
<dbReference type="GO" id="GO:0016887">
    <property type="term" value="F:ATP hydrolysis activity"/>
    <property type="evidence" value="ECO:0007669"/>
    <property type="project" value="TreeGrafter"/>
</dbReference>
<dbReference type="OrthoDB" id="238619at2157"/>
<dbReference type="InterPro" id="IPR002586">
    <property type="entry name" value="CobQ/CobB/MinD/ParA_Nub-bd_dom"/>
</dbReference>
<proteinExistence type="predicted"/>
<dbReference type="GO" id="GO:0009898">
    <property type="term" value="C:cytoplasmic side of plasma membrane"/>
    <property type="evidence" value="ECO:0007669"/>
    <property type="project" value="TreeGrafter"/>
</dbReference>
<dbReference type="RefSeq" id="WP_119813841.1">
    <property type="nucleotide sequence ID" value="NZ_CP025066.1"/>
</dbReference>
<dbReference type="KEGG" id="hdf:AArcSl_0190"/>
<evidence type="ECO:0000259" key="2">
    <source>
        <dbReference type="Pfam" id="PF01656"/>
    </source>
</evidence>
<organism evidence="3 4">
    <name type="scientific">Halalkaliarchaeum desulfuricum</name>
    <dbReference type="NCBI Taxonomy" id="2055893"/>
    <lineage>
        <taxon>Archaea</taxon>
        <taxon>Methanobacteriati</taxon>
        <taxon>Methanobacteriota</taxon>
        <taxon>Stenosarchaea group</taxon>
        <taxon>Halobacteria</taxon>
        <taxon>Halobacteriales</taxon>
        <taxon>Haloferacaceae</taxon>
        <taxon>Halalkaliarchaeum</taxon>
    </lineage>
</organism>
<reference evidence="4" key="1">
    <citation type="submission" date="2017-11" db="EMBL/GenBank/DDBJ databases">
        <title>Phenotypic and genomic properties of facultatively anaerobic sulfur-reducing natronoarchaea from hypersaline soda lakes.</title>
        <authorList>
            <person name="Sorokin D.Y."/>
            <person name="Kublanov I.V."/>
            <person name="Roman P."/>
            <person name="Sinninghe Damste J.S."/>
            <person name="Golyshin P.N."/>
            <person name="Rojo D."/>
            <person name="Ciordia S."/>
            <person name="Mena M.D.C."/>
            <person name="Ferrer M."/>
            <person name="Messina E."/>
            <person name="Smedile F."/>
            <person name="La Spada G."/>
            <person name="La Cono V."/>
            <person name="Yakimov M.M."/>
        </authorList>
    </citation>
    <scope>NUCLEOTIDE SEQUENCE [LARGE SCALE GENOMIC DNA]</scope>
    <source>
        <strain evidence="4">AArc-Sl</strain>
    </source>
</reference>
<dbReference type="AlphaFoldDB" id="A0A343TFH3"/>
<dbReference type="GO" id="GO:0005829">
    <property type="term" value="C:cytosol"/>
    <property type="evidence" value="ECO:0007669"/>
    <property type="project" value="TreeGrafter"/>
</dbReference>
<evidence type="ECO:0000313" key="4">
    <source>
        <dbReference type="Proteomes" id="UP000263012"/>
    </source>
</evidence>
<dbReference type="Pfam" id="PF01656">
    <property type="entry name" value="CbiA"/>
    <property type="match status" value="1"/>
</dbReference>
<sequence length="221" mass="22907">MLAVAGGKGGSGKTTTTLGLARAHPEEVLAADLDWDMPNLHAIAGVDRRAVGGEGDLWGPDWPGRSRVGEFDCEVLPAPSPADGERVDVLSGLTRVQGAEPPVLLDCPCGVAPDAVKPLSLADRTVIVTTLCRASVRGAVKTAAASRAVGTPVAGVIATRTTAAGSRLESLLDAPVLATVPETDDRPLSSPVVRESYARAIDNLEPEKPPDYQTCKTRNNS</sequence>
<dbReference type="Gene3D" id="3.40.50.300">
    <property type="entry name" value="P-loop containing nucleotide triphosphate hydrolases"/>
    <property type="match status" value="1"/>
</dbReference>
<protein>
    <submittedName>
        <fullName evidence="3">Septum site-determining protein MinD</fullName>
    </submittedName>
</protein>
<dbReference type="GeneID" id="37876525"/>
<evidence type="ECO:0000256" key="1">
    <source>
        <dbReference type="SAM" id="MobiDB-lite"/>
    </source>
</evidence>
<dbReference type="GO" id="GO:0005524">
    <property type="term" value="F:ATP binding"/>
    <property type="evidence" value="ECO:0007669"/>
    <property type="project" value="TreeGrafter"/>
</dbReference>
<feature type="domain" description="CobQ/CobB/MinD/ParA nucleotide binding" evidence="2">
    <location>
        <begin position="2"/>
        <end position="185"/>
    </location>
</feature>
<keyword evidence="4" id="KW-1185">Reference proteome</keyword>
<dbReference type="InterPro" id="IPR027417">
    <property type="entry name" value="P-loop_NTPase"/>
</dbReference>
<feature type="region of interest" description="Disordered" evidence="1">
    <location>
        <begin position="199"/>
        <end position="221"/>
    </location>
</feature>
<dbReference type="Proteomes" id="UP000263012">
    <property type="component" value="Chromosome"/>
</dbReference>